<name>D6TD98_KTERA</name>
<evidence type="ECO:0000256" key="1">
    <source>
        <dbReference type="SAM" id="Phobius"/>
    </source>
</evidence>
<sequence>MEPLARRIEAWGQWITRYGLVLVLLWIGGMKFTPFEAKATAFLVARSPLLSWFYRFLSVQTFSNALGVLELVVALLIALRPLSAKASAIGSVLAIGLFLTTLTFLFSTPGWEPTLGFPILGTLGQFLLKDIILLGASVWSLGESLRQIQVQPQLERT</sequence>
<keyword evidence="1" id="KW-0472">Membrane</keyword>
<dbReference type="OrthoDB" id="1118972at2"/>
<dbReference type="InterPro" id="IPR016865">
    <property type="entry name" value="RclC"/>
</dbReference>
<gene>
    <name evidence="2" type="ORF">Krac_9664</name>
</gene>
<keyword evidence="3" id="KW-1185">Reference proteome</keyword>
<keyword evidence="1" id="KW-1133">Transmembrane helix</keyword>
<organism evidence="2 3">
    <name type="scientific">Ktedonobacter racemifer DSM 44963</name>
    <dbReference type="NCBI Taxonomy" id="485913"/>
    <lineage>
        <taxon>Bacteria</taxon>
        <taxon>Bacillati</taxon>
        <taxon>Chloroflexota</taxon>
        <taxon>Ktedonobacteria</taxon>
        <taxon>Ktedonobacterales</taxon>
        <taxon>Ktedonobacteraceae</taxon>
        <taxon>Ktedonobacter</taxon>
    </lineage>
</organism>
<proteinExistence type="predicted"/>
<dbReference type="eggNOG" id="COG3059">
    <property type="taxonomic scope" value="Bacteria"/>
</dbReference>
<comment type="caution">
    <text evidence="2">The sequence shown here is derived from an EMBL/GenBank/DDBJ whole genome shotgun (WGS) entry which is preliminary data.</text>
</comment>
<feature type="transmembrane region" description="Helical" evidence="1">
    <location>
        <begin position="14"/>
        <end position="32"/>
    </location>
</feature>
<evidence type="ECO:0000313" key="2">
    <source>
        <dbReference type="EMBL" id="EFH88243.1"/>
    </source>
</evidence>
<evidence type="ECO:0008006" key="4">
    <source>
        <dbReference type="Google" id="ProtNLM"/>
    </source>
</evidence>
<evidence type="ECO:0000313" key="3">
    <source>
        <dbReference type="Proteomes" id="UP000004508"/>
    </source>
</evidence>
<dbReference type="InParanoid" id="D6TD98"/>
<dbReference type="EMBL" id="ADVG01000001">
    <property type="protein sequence ID" value="EFH88243.1"/>
    <property type="molecule type" value="Genomic_DNA"/>
</dbReference>
<dbReference type="GO" id="GO:0005886">
    <property type="term" value="C:plasma membrane"/>
    <property type="evidence" value="ECO:0007669"/>
    <property type="project" value="TreeGrafter"/>
</dbReference>
<feature type="transmembrane region" description="Helical" evidence="1">
    <location>
        <begin position="52"/>
        <end position="79"/>
    </location>
</feature>
<dbReference type="PANTHER" id="PTHR40106">
    <property type="entry name" value="INNER MEMBRANE PROTEIN RCLC"/>
    <property type="match status" value="1"/>
</dbReference>
<dbReference type="AlphaFoldDB" id="D6TD98"/>
<protein>
    <recommendedName>
        <fullName evidence="4">DUF417 family protein</fullName>
    </recommendedName>
</protein>
<dbReference type="InterPro" id="IPR007339">
    <property type="entry name" value="RclC-like"/>
</dbReference>
<dbReference type="RefSeq" id="WP_007904095.1">
    <property type="nucleotide sequence ID" value="NZ_ADVG01000001.1"/>
</dbReference>
<feature type="transmembrane region" description="Helical" evidence="1">
    <location>
        <begin position="119"/>
        <end position="141"/>
    </location>
</feature>
<dbReference type="STRING" id="485913.Krac_9664"/>
<keyword evidence="1" id="KW-0812">Transmembrane</keyword>
<dbReference type="PANTHER" id="PTHR40106:SF1">
    <property type="entry name" value="INNER MEMBRANE PROTEIN RCLC"/>
    <property type="match status" value="1"/>
</dbReference>
<accession>D6TD98</accession>
<dbReference type="PIRSF" id="PIRSF028065">
    <property type="entry name" value="UCP028065"/>
    <property type="match status" value="1"/>
</dbReference>
<dbReference type="Proteomes" id="UP000004508">
    <property type="component" value="Unassembled WGS sequence"/>
</dbReference>
<feature type="transmembrane region" description="Helical" evidence="1">
    <location>
        <begin position="86"/>
        <end position="107"/>
    </location>
</feature>
<dbReference type="Pfam" id="PF04224">
    <property type="entry name" value="DUF417"/>
    <property type="match status" value="1"/>
</dbReference>
<reference evidence="2 3" key="1">
    <citation type="journal article" date="2011" name="Stand. Genomic Sci.">
        <title>Non-contiguous finished genome sequence and contextual data of the filamentous soil bacterium Ktedonobacter racemifer type strain (SOSP1-21).</title>
        <authorList>
            <person name="Chang Y.J."/>
            <person name="Land M."/>
            <person name="Hauser L."/>
            <person name="Chertkov O."/>
            <person name="Del Rio T.G."/>
            <person name="Nolan M."/>
            <person name="Copeland A."/>
            <person name="Tice H."/>
            <person name="Cheng J.F."/>
            <person name="Lucas S."/>
            <person name="Han C."/>
            <person name="Goodwin L."/>
            <person name="Pitluck S."/>
            <person name="Ivanova N."/>
            <person name="Ovchinikova G."/>
            <person name="Pati A."/>
            <person name="Chen A."/>
            <person name="Palaniappan K."/>
            <person name="Mavromatis K."/>
            <person name="Liolios K."/>
            <person name="Brettin T."/>
            <person name="Fiebig A."/>
            <person name="Rohde M."/>
            <person name="Abt B."/>
            <person name="Goker M."/>
            <person name="Detter J.C."/>
            <person name="Woyke T."/>
            <person name="Bristow J."/>
            <person name="Eisen J.A."/>
            <person name="Markowitz V."/>
            <person name="Hugenholtz P."/>
            <person name="Kyrpides N.C."/>
            <person name="Klenk H.P."/>
            <person name="Lapidus A."/>
        </authorList>
    </citation>
    <scope>NUCLEOTIDE SEQUENCE [LARGE SCALE GENOMIC DNA]</scope>
    <source>
        <strain evidence="3">DSM 44963</strain>
    </source>
</reference>
<dbReference type="GO" id="GO:1901530">
    <property type="term" value="P:response to hypochlorite"/>
    <property type="evidence" value="ECO:0007669"/>
    <property type="project" value="TreeGrafter"/>
</dbReference>